<dbReference type="AlphaFoldDB" id="A0A124GGD9"/>
<gene>
    <name evidence="1" type="ORF">AU467_21235</name>
</gene>
<evidence type="ECO:0000313" key="2">
    <source>
        <dbReference type="Proteomes" id="UP000053176"/>
    </source>
</evidence>
<dbReference type="Proteomes" id="UP000053176">
    <property type="component" value="Unassembled WGS sequence"/>
</dbReference>
<name>A0A124GGD9_RHILI</name>
<proteinExistence type="predicted"/>
<sequence length="196" mass="20786">MPKALRLTGIEPASDSLAWVSALTYHFRNSIEFALLGADFGTPAMKMPIWAIAFSCFGTTPKSSLPATLVCAGSSAFSALPEYWMMAPASPPRIAAPSWSESNSTTPLGAFCFIVPTKKSADALPSAELKIGFHFSSKKEPPNDRKTGYQLVTIGLPETPRKTTGYLILPAATPSLPLAITSSQVLGAPPVKTSLR</sequence>
<protein>
    <submittedName>
        <fullName evidence="1">Uncharacterized protein</fullName>
    </submittedName>
</protein>
<organism evidence="1 2">
    <name type="scientific">Rhizobium loti</name>
    <name type="common">Mesorhizobium loti</name>
    <dbReference type="NCBI Taxonomy" id="381"/>
    <lineage>
        <taxon>Bacteria</taxon>
        <taxon>Pseudomonadati</taxon>
        <taxon>Pseudomonadota</taxon>
        <taxon>Alphaproteobacteria</taxon>
        <taxon>Hyphomicrobiales</taxon>
        <taxon>Phyllobacteriaceae</taxon>
        <taxon>Mesorhizobium</taxon>
    </lineage>
</organism>
<dbReference type="EMBL" id="LPWA01000105">
    <property type="protein sequence ID" value="KUM26466.1"/>
    <property type="molecule type" value="Genomic_DNA"/>
</dbReference>
<reference evidence="1 2" key="1">
    <citation type="submission" date="2015-12" db="EMBL/GenBank/DDBJ databases">
        <title>Draft genome sequence of Mesorhizobium sp. UFLA 01-765, a multitolerant efficient symbiont and plant-growth promoting strain isolated from Zn-mining soil using Leucaena leucocephala as a trap plant.</title>
        <authorList>
            <person name="Rangel W.M."/>
            <person name="Thijs S."/>
            <person name="Longatti S.M."/>
            <person name="Moreira F.M."/>
            <person name="Weyens N."/>
            <person name="Vangronsveld J."/>
            <person name="Van Hamme J.D."/>
            <person name="Bottos E.M."/>
            <person name="Rineau F."/>
        </authorList>
    </citation>
    <scope>NUCLEOTIDE SEQUENCE [LARGE SCALE GENOMIC DNA]</scope>
    <source>
        <strain evidence="1 2">UFLA 01-765</strain>
    </source>
</reference>
<evidence type="ECO:0000313" key="1">
    <source>
        <dbReference type="EMBL" id="KUM26466.1"/>
    </source>
</evidence>
<comment type="caution">
    <text evidence="1">The sequence shown here is derived from an EMBL/GenBank/DDBJ whole genome shotgun (WGS) entry which is preliminary data.</text>
</comment>
<accession>A0A124GGD9</accession>